<dbReference type="EMBL" id="JARBHB010000013">
    <property type="protein sequence ID" value="KAJ8870541.1"/>
    <property type="molecule type" value="Genomic_DNA"/>
</dbReference>
<dbReference type="Proteomes" id="UP001159363">
    <property type="component" value="Chromosome 12"/>
</dbReference>
<protein>
    <submittedName>
        <fullName evidence="2">Uncharacterized protein</fullName>
    </submittedName>
</protein>
<evidence type="ECO:0000313" key="2">
    <source>
        <dbReference type="EMBL" id="KAJ8870541.1"/>
    </source>
</evidence>
<evidence type="ECO:0000313" key="3">
    <source>
        <dbReference type="Proteomes" id="UP001159363"/>
    </source>
</evidence>
<reference evidence="2 3" key="1">
    <citation type="submission" date="2023-02" db="EMBL/GenBank/DDBJ databases">
        <title>LHISI_Scaffold_Assembly.</title>
        <authorList>
            <person name="Stuart O.P."/>
            <person name="Cleave R."/>
            <person name="Magrath M.J.L."/>
            <person name="Mikheyev A.S."/>
        </authorList>
    </citation>
    <scope>NUCLEOTIDE SEQUENCE [LARGE SCALE GENOMIC DNA]</scope>
    <source>
        <strain evidence="2">Daus_M_001</strain>
        <tissue evidence="2">Leg muscle</tissue>
    </source>
</reference>
<organism evidence="2 3">
    <name type="scientific">Dryococelus australis</name>
    <dbReference type="NCBI Taxonomy" id="614101"/>
    <lineage>
        <taxon>Eukaryota</taxon>
        <taxon>Metazoa</taxon>
        <taxon>Ecdysozoa</taxon>
        <taxon>Arthropoda</taxon>
        <taxon>Hexapoda</taxon>
        <taxon>Insecta</taxon>
        <taxon>Pterygota</taxon>
        <taxon>Neoptera</taxon>
        <taxon>Polyneoptera</taxon>
        <taxon>Phasmatodea</taxon>
        <taxon>Verophasmatodea</taxon>
        <taxon>Anareolatae</taxon>
        <taxon>Phasmatidae</taxon>
        <taxon>Eurycanthinae</taxon>
        <taxon>Dryococelus</taxon>
    </lineage>
</organism>
<proteinExistence type="predicted"/>
<feature type="region of interest" description="Disordered" evidence="1">
    <location>
        <begin position="106"/>
        <end position="125"/>
    </location>
</feature>
<sequence>MASAVIIPAPLTLAGNIAAHWKSCKQNFEIYMIANGNNAKTDKLPCYYPTGEDRQKYAKQKTCEFSDLEDSSVQDRIIVGIRSTSLRESLLRLEDLTLQQAITHCETSEKNRQQKKPVRKEEPQW</sequence>
<evidence type="ECO:0000256" key="1">
    <source>
        <dbReference type="SAM" id="MobiDB-lite"/>
    </source>
</evidence>
<comment type="caution">
    <text evidence="2">The sequence shown here is derived from an EMBL/GenBank/DDBJ whole genome shotgun (WGS) entry which is preliminary data.</text>
</comment>
<accession>A0ABQ9GGD0</accession>
<gene>
    <name evidence="2" type="ORF">PR048_029564</name>
</gene>
<name>A0ABQ9GGD0_9NEOP</name>
<keyword evidence="3" id="KW-1185">Reference proteome</keyword>